<keyword evidence="3" id="KW-1185">Reference proteome</keyword>
<sequence length="89" mass="10032">MLYAICSAAVSQGDRLKRIAPPPFIVGGGKEKTESRAGAERARSVRFRTDSAIRVQSLYEFKAWRCARAPRRELQRAHGRAHAHSRARE</sequence>
<name>A0ABN8IXA5_9NEOP</name>
<reference evidence="2" key="1">
    <citation type="submission" date="2022-03" db="EMBL/GenBank/DDBJ databases">
        <authorList>
            <person name="Martin H S."/>
        </authorList>
    </citation>
    <scope>NUCLEOTIDE SEQUENCE</scope>
</reference>
<evidence type="ECO:0000256" key="1">
    <source>
        <dbReference type="SAM" id="MobiDB-lite"/>
    </source>
</evidence>
<dbReference type="EMBL" id="OW152817">
    <property type="protein sequence ID" value="CAH2068118.1"/>
    <property type="molecule type" value="Genomic_DNA"/>
</dbReference>
<evidence type="ECO:0000313" key="2">
    <source>
        <dbReference type="EMBL" id="CAH2068118.1"/>
    </source>
</evidence>
<accession>A0ABN8IXA5</accession>
<protein>
    <submittedName>
        <fullName evidence="2">Uncharacterized protein</fullName>
    </submittedName>
</protein>
<evidence type="ECO:0000313" key="3">
    <source>
        <dbReference type="Proteomes" id="UP000837857"/>
    </source>
</evidence>
<gene>
    <name evidence="2" type="ORF">IPOD504_LOCUS14049</name>
</gene>
<proteinExistence type="predicted"/>
<dbReference type="Proteomes" id="UP000837857">
    <property type="component" value="Chromosome 5"/>
</dbReference>
<organism evidence="2 3">
    <name type="scientific">Iphiclides podalirius</name>
    <name type="common">scarce swallowtail</name>
    <dbReference type="NCBI Taxonomy" id="110791"/>
    <lineage>
        <taxon>Eukaryota</taxon>
        <taxon>Metazoa</taxon>
        <taxon>Ecdysozoa</taxon>
        <taxon>Arthropoda</taxon>
        <taxon>Hexapoda</taxon>
        <taxon>Insecta</taxon>
        <taxon>Pterygota</taxon>
        <taxon>Neoptera</taxon>
        <taxon>Endopterygota</taxon>
        <taxon>Lepidoptera</taxon>
        <taxon>Glossata</taxon>
        <taxon>Ditrysia</taxon>
        <taxon>Papilionoidea</taxon>
        <taxon>Papilionidae</taxon>
        <taxon>Papilioninae</taxon>
        <taxon>Iphiclides</taxon>
    </lineage>
</organism>
<feature type="region of interest" description="Disordered" evidence="1">
    <location>
        <begin position="21"/>
        <end position="40"/>
    </location>
</feature>
<feature type="non-terminal residue" evidence="2">
    <location>
        <position position="89"/>
    </location>
</feature>
<feature type="compositionally biased region" description="Basic and acidic residues" evidence="1">
    <location>
        <begin position="29"/>
        <end position="40"/>
    </location>
</feature>